<feature type="binding site" evidence="7">
    <location>
        <position position="158"/>
    </location>
    <ligand>
        <name>3-phosphoshikimate</name>
        <dbReference type="ChEBI" id="CHEBI:145989"/>
    </ligand>
</feature>
<keyword evidence="10" id="KW-1185">Reference proteome</keyword>
<feature type="binding site" evidence="7">
    <location>
        <position position="89"/>
    </location>
    <ligand>
        <name>phosphoenolpyruvate</name>
        <dbReference type="ChEBI" id="CHEBI:58702"/>
    </ligand>
</feature>
<comment type="pathway">
    <text evidence="1 7">Metabolic intermediate biosynthesis; chorismate biosynthesis; chorismate from D-erythrose 4-phosphate and phosphoenolpyruvate: step 6/7.</text>
</comment>
<feature type="binding site" evidence="7">
    <location>
        <position position="20"/>
    </location>
    <ligand>
        <name>3-phosphoshikimate</name>
        <dbReference type="ChEBI" id="CHEBI:145989"/>
    </ligand>
</feature>
<evidence type="ECO:0000313" key="10">
    <source>
        <dbReference type="Proteomes" id="UP000187166"/>
    </source>
</evidence>
<evidence type="ECO:0000256" key="1">
    <source>
        <dbReference type="ARBA" id="ARBA00004811"/>
    </source>
</evidence>
<dbReference type="GO" id="GO:0008652">
    <property type="term" value="P:amino acid biosynthetic process"/>
    <property type="evidence" value="ECO:0007669"/>
    <property type="project" value="UniProtKB-KW"/>
</dbReference>
<dbReference type="Pfam" id="PF00275">
    <property type="entry name" value="EPSP_synthase"/>
    <property type="match status" value="1"/>
</dbReference>
<keyword evidence="3 7" id="KW-0028">Amino-acid biosynthesis</keyword>
<name>A0A1U7LXF4_9FIRM</name>
<accession>A0A1U7LXF4</accession>
<evidence type="ECO:0000256" key="4">
    <source>
        <dbReference type="ARBA" id="ARBA00022679"/>
    </source>
</evidence>
<feature type="binding site" evidence="7">
    <location>
        <position position="20"/>
    </location>
    <ligand>
        <name>phosphoenolpyruvate</name>
        <dbReference type="ChEBI" id="CHEBI:58702"/>
    </ligand>
</feature>
<feature type="binding site" evidence="7">
    <location>
        <position position="117"/>
    </location>
    <ligand>
        <name>phosphoenolpyruvate</name>
        <dbReference type="ChEBI" id="CHEBI:58702"/>
    </ligand>
</feature>
<comment type="function">
    <text evidence="7">Catalyzes the transfer of the enolpyruvyl moiety of phosphoenolpyruvate (PEP) to the 5-hydroxyl of shikimate-3-phosphate (S3P) to produce enolpyruvyl shikimate-3-phosphate and inorganic phosphate.</text>
</comment>
<protein>
    <recommendedName>
        <fullName evidence="7">3-phosphoshikimate 1-carboxyvinyltransferase</fullName>
        <ecNumber evidence="7">2.5.1.19</ecNumber>
    </recommendedName>
    <alternativeName>
        <fullName evidence="7">5-enolpyruvylshikimate-3-phosphate synthase</fullName>
        <shortName evidence="7">EPSP synthase</shortName>
        <shortName evidence="7">EPSPS</shortName>
    </alternativeName>
</protein>
<dbReference type="EC" id="2.5.1.19" evidence="7"/>
<keyword evidence="4 7" id="KW-0808">Transferase</keyword>
<dbReference type="SUPFAM" id="SSF55205">
    <property type="entry name" value="EPT/RTPC-like"/>
    <property type="match status" value="1"/>
</dbReference>
<feature type="binding site" evidence="7">
    <location>
        <position position="21"/>
    </location>
    <ligand>
        <name>3-phosphoshikimate</name>
        <dbReference type="ChEBI" id="CHEBI:145989"/>
    </ligand>
</feature>
<evidence type="ECO:0000256" key="2">
    <source>
        <dbReference type="ARBA" id="ARBA00009948"/>
    </source>
</evidence>
<feature type="binding site" evidence="7">
    <location>
        <position position="25"/>
    </location>
    <ligand>
        <name>3-phosphoshikimate</name>
        <dbReference type="ChEBI" id="CHEBI:145989"/>
    </ligand>
</feature>
<dbReference type="GO" id="GO:0009423">
    <property type="term" value="P:chorismate biosynthetic process"/>
    <property type="evidence" value="ECO:0007669"/>
    <property type="project" value="UniProtKB-UniRule"/>
</dbReference>
<comment type="subunit">
    <text evidence="7">Monomer.</text>
</comment>
<feature type="binding site" evidence="7">
    <location>
        <position position="160"/>
    </location>
    <ligand>
        <name>3-phosphoshikimate</name>
        <dbReference type="ChEBI" id="CHEBI:145989"/>
    </ligand>
</feature>
<sequence length="411" mass="46140">MNRIIENKKLSGEISGITSKSYAHRAIFCAAIAKGKSIIEISDLSKDIEASINVIKSLGVEVIKKDNKFYINPSKIYKSPVTFDVNESGTTLRFLLPIVATLGLDAKIIRRGSLINRTNSVYFHEFPKHGVDIYEKGDMIFVSGKLKDYNFTLPANISSQFVSGFMIASGFYGEDFNIKITTERESKPYIDMTIDIMRKFGSCVIEKKRGYICRGKFKAIDYVVEKDWSNALFFLASGVKVKGLDKNSKQGDRKAIEIFRDLGYENILKDEFQFKRVKDPKKKIIIDAKNMPDAVPILSVLAAASNTETEVINIKRLKLKESDRVKSTVEMLNNLGVDVNLREESFSFSGIEKFKSAKIDSHKDHRIAMASSIAATFAEGPIIINNSDCVEKSYKNFFKDFKSLGGISNVL</sequence>
<dbReference type="PIRSF" id="PIRSF000505">
    <property type="entry name" value="EPSPS"/>
    <property type="match status" value="1"/>
</dbReference>
<evidence type="ECO:0000313" key="9">
    <source>
        <dbReference type="EMBL" id="OLR64073.1"/>
    </source>
</evidence>
<feature type="binding site" evidence="7">
    <location>
        <position position="160"/>
    </location>
    <ligand>
        <name>phosphoenolpyruvate</name>
        <dbReference type="ChEBI" id="CHEBI:58702"/>
    </ligand>
</feature>
<dbReference type="Gene3D" id="3.65.10.10">
    <property type="entry name" value="Enolpyruvate transferase domain"/>
    <property type="match status" value="2"/>
</dbReference>
<dbReference type="PANTHER" id="PTHR21090:SF5">
    <property type="entry name" value="PENTAFUNCTIONAL AROM POLYPEPTIDE"/>
    <property type="match status" value="1"/>
</dbReference>
<dbReference type="PANTHER" id="PTHR21090">
    <property type="entry name" value="AROM/DEHYDROQUINATE SYNTHASE"/>
    <property type="match status" value="1"/>
</dbReference>
<dbReference type="UniPathway" id="UPA00053">
    <property type="reaction ID" value="UER00089"/>
</dbReference>
<organism evidence="9 10">
    <name type="scientific">Peptoniphilus porci</name>
    <dbReference type="NCBI Taxonomy" id="2652280"/>
    <lineage>
        <taxon>Bacteria</taxon>
        <taxon>Bacillati</taxon>
        <taxon>Bacillota</taxon>
        <taxon>Tissierellia</taxon>
        <taxon>Tissierellales</taxon>
        <taxon>Peptoniphilaceae</taxon>
        <taxon>Peptoniphilus</taxon>
    </lineage>
</organism>
<keyword evidence="7" id="KW-0963">Cytoplasm</keyword>
<feature type="binding site" evidence="7">
    <location>
        <position position="320"/>
    </location>
    <ligand>
        <name>3-phosphoshikimate</name>
        <dbReference type="ChEBI" id="CHEBI:145989"/>
    </ligand>
</feature>
<comment type="similarity">
    <text evidence="2 7">Belongs to the EPSP synthase family.</text>
</comment>
<feature type="binding site" evidence="7">
    <location>
        <position position="186"/>
    </location>
    <ligand>
        <name>3-phosphoshikimate</name>
        <dbReference type="ChEBI" id="CHEBI:145989"/>
    </ligand>
</feature>
<feature type="active site" description="Proton acceptor" evidence="7">
    <location>
        <position position="293"/>
    </location>
</feature>
<dbReference type="GO" id="GO:0003866">
    <property type="term" value="F:3-phosphoshikimate 1-carboxyvinyltransferase activity"/>
    <property type="evidence" value="ECO:0007669"/>
    <property type="project" value="UniProtKB-UniRule"/>
</dbReference>
<feature type="binding site" evidence="7">
    <location>
        <position position="293"/>
    </location>
    <ligand>
        <name>3-phosphoshikimate</name>
        <dbReference type="ChEBI" id="CHEBI:145989"/>
    </ligand>
</feature>
<feature type="domain" description="Enolpyruvate transferase" evidence="8">
    <location>
        <begin position="7"/>
        <end position="400"/>
    </location>
</feature>
<dbReference type="PROSITE" id="PS00885">
    <property type="entry name" value="EPSP_SYNTHASE_2"/>
    <property type="match status" value="1"/>
</dbReference>
<dbReference type="InterPro" id="IPR001986">
    <property type="entry name" value="Enolpyruvate_Tfrase_dom"/>
</dbReference>
<feature type="binding site" evidence="7">
    <location>
        <position position="159"/>
    </location>
    <ligand>
        <name>3-phosphoshikimate</name>
        <dbReference type="ChEBI" id="CHEBI:145989"/>
    </ligand>
</feature>
<reference evidence="9 10" key="1">
    <citation type="journal article" date="2016" name="Appl. Environ. Microbiol.">
        <title>Function and Phylogeny of Bacterial Butyryl Coenzyme A:Acetate Transferases and Their Diversity in the Proximal Colon of Swine.</title>
        <authorList>
            <person name="Trachsel J."/>
            <person name="Bayles D.O."/>
            <person name="Looft T."/>
            <person name="Levine U.Y."/>
            <person name="Allen H.K."/>
        </authorList>
    </citation>
    <scope>NUCLEOTIDE SEQUENCE [LARGE SCALE GENOMIC DNA]</scope>
    <source>
        <strain evidence="9 10">35-6-1</strain>
    </source>
</reference>
<evidence type="ECO:0000256" key="3">
    <source>
        <dbReference type="ARBA" id="ARBA00022605"/>
    </source>
</evidence>
<comment type="catalytic activity">
    <reaction evidence="6">
        <text>3-phosphoshikimate + phosphoenolpyruvate = 5-O-(1-carboxyvinyl)-3-phosphoshikimate + phosphate</text>
        <dbReference type="Rhea" id="RHEA:21256"/>
        <dbReference type="ChEBI" id="CHEBI:43474"/>
        <dbReference type="ChEBI" id="CHEBI:57701"/>
        <dbReference type="ChEBI" id="CHEBI:58702"/>
        <dbReference type="ChEBI" id="CHEBI:145989"/>
        <dbReference type="EC" id="2.5.1.19"/>
    </reaction>
    <physiologicalReaction direction="left-to-right" evidence="6">
        <dbReference type="Rhea" id="RHEA:21257"/>
    </physiologicalReaction>
</comment>
<feature type="binding site" evidence="7">
    <location>
        <position position="324"/>
    </location>
    <ligand>
        <name>phosphoenolpyruvate</name>
        <dbReference type="ChEBI" id="CHEBI:58702"/>
    </ligand>
</feature>
<dbReference type="STRING" id="1465756.BIV18_00120"/>
<dbReference type="InterPro" id="IPR013792">
    <property type="entry name" value="RNA3'P_cycl/enolpyr_Trfase_a/b"/>
</dbReference>
<evidence type="ECO:0000256" key="7">
    <source>
        <dbReference type="HAMAP-Rule" id="MF_00210"/>
    </source>
</evidence>
<comment type="subcellular location">
    <subcellularLocation>
        <location evidence="7">Cytoplasm</location>
    </subcellularLocation>
</comment>
<dbReference type="Proteomes" id="UP000187166">
    <property type="component" value="Unassembled WGS sequence"/>
</dbReference>
<evidence type="ECO:0000256" key="5">
    <source>
        <dbReference type="ARBA" id="ARBA00023141"/>
    </source>
</evidence>
<dbReference type="EMBL" id="MJIH01000001">
    <property type="protein sequence ID" value="OLR64073.1"/>
    <property type="molecule type" value="Genomic_DNA"/>
</dbReference>
<keyword evidence="5 7" id="KW-0057">Aromatic amino acid biosynthesis</keyword>
<comment type="caution">
    <text evidence="9">The sequence shown here is derived from an EMBL/GenBank/DDBJ whole genome shotgun (WGS) entry which is preliminary data.</text>
</comment>
<evidence type="ECO:0000256" key="6">
    <source>
        <dbReference type="ARBA" id="ARBA00044633"/>
    </source>
</evidence>
<dbReference type="GO" id="GO:0005737">
    <property type="term" value="C:cytoplasm"/>
    <property type="evidence" value="ECO:0007669"/>
    <property type="project" value="UniProtKB-SubCell"/>
</dbReference>
<dbReference type="InterPro" id="IPR023193">
    <property type="entry name" value="EPSP_synthase_CS"/>
</dbReference>
<dbReference type="AlphaFoldDB" id="A0A1U7LXF4"/>
<proteinExistence type="inferred from homology"/>
<comment type="caution">
    <text evidence="7">Lacks conserved residue(s) required for the propagation of feature annotation.</text>
</comment>
<dbReference type="HAMAP" id="MF_00210">
    <property type="entry name" value="EPSP_synth"/>
    <property type="match status" value="1"/>
</dbReference>
<dbReference type="GO" id="GO:0009073">
    <property type="term" value="P:aromatic amino acid family biosynthetic process"/>
    <property type="evidence" value="ECO:0007669"/>
    <property type="project" value="UniProtKB-KW"/>
</dbReference>
<dbReference type="InterPro" id="IPR006264">
    <property type="entry name" value="EPSP_synthase"/>
</dbReference>
<feature type="binding site" evidence="7">
    <location>
        <position position="366"/>
    </location>
    <ligand>
        <name>phosphoenolpyruvate</name>
        <dbReference type="ChEBI" id="CHEBI:58702"/>
    </ligand>
</feature>
<evidence type="ECO:0000259" key="8">
    <source>
        <dbReference type="Pfam" id="PF00275"/>
    </source>
</evidence>
<feature type="binding site" evidence="7">
    <location>
        <position position="392"/>
    </location>
    <ligand>
        <name>phosphoenolpyruvate</name>
        <dbReference type="ChEBI" id="CHEBI:58702"/>
    </ligand>
</feature>
<gene>
    <name evidence="7" type="primary">aroA</name>
    <name evidence="9" type="ORF">BIV18_00120</name>
</gene>
<dbReference type="InterPro" id="IPR036968">
    <property type="entry name" value="Enolpyruvate_Tfrase_sf"/>
</dbReference>